<proteinExistence type="predicted"/>
<reference evidence="1" key="2">
    <citation type="submission" date="2020-11" db="EMBL/GenBank/DDBJ databases">
        <authorList>
            <person name="McCartney M.A."/>
            <person name="Auch B."/>
            <person name="Kono T."/>
            <person name="Mallez S."/>
            <person name="Becker A."/>
            <person name="Gohl D.M."/>
            <person name="Silverstein K.A.T."/>
            <person name="Koren S."/>
            <person name="Bechman K.B."/>
            <person name="Herman A."/>
            <person name="Abrahante J.E."/>
            <person name="Garbe J."/>
        </authorList>
    </citation>
    <scope>NUCLEOTIDE SEQUENCE</scope>
    <source>
        <strain evidence="1">Duluth1</strain>
        <tissue evidence="1">Whole animal</tissue>
    </source>
</reference>
<dbReference type="Proteomes" id="UP000828390">
    <property type="component" value="Unassembled WGS sequence"/>
</dbReference>
<accession>A0A9D3Z6K2</accession>
<protein>
    <submittedName>
        <fullName evidence="1">Uncharacterized protein</fullName>
    </submittedName>
</protein>
<organism evidence="1 2">
    <name type="scientific">Dreissena polymorpha</name>
    <name type="common">Zebra mussel</name>
    <name type="synonym">Mytilus polymorpha</name>
    <dbReference type="NCBI Taxonomy" id="45954"/>
    <lineage>
        <taxon>Eukaryota</taxon>
        <taxon>Metazoa</taxon>
        <taxon>Spiralia</taxon>
        <taxon>Lophotrochozoa</taxon>
        <taxon>Mollusca</taxon>
        <taxon>Bivalvia</taxon>
        <taxon>Autobranchia</taxon>
        <taxon>Heteroconchia</taxon>
        <taxon>Euheterodonta</taxon>
        <taxon>Imparidentia</taxon>
        <taxon>Neoheterodontei</taxon>
        <taxon>Myida</taxon>
        <taxon>Dreissenoidea</taxon>
        <taxon>Dreissenidae</taxon>
        <taxon>Dreissena</taxon>
    </lineage>
</organism>
<comment type="caution">
    <text evidence="1">The sequence shown here is derived from an EMBL/GenBank/DDBJ whole genome shotgun (WGS) entry which is preliminary data.</text>
</comment>
<sequence length="58" mass="6434">MTLCTVKGFNAGAMAQMSNMGMLQGGRLGPYDSMVLHLSVNVYLELCQQVSQCQMFLW</sequence>
<dbReference type="EMBL" id="JAIWYP010000014">
    <property type="protein sequence ID" value="KAH3711686.1"/>
    <property type="molecule type" value="Genomic_DNA"/>
</dbReference>
<dbReference type="AlphaFoldDB" id="A0A9D3Z6K2"/>
<keyword evidence="2" id="KW-1185">Reference proteome</keyword>
<gene>
    <name evidence="1" type="ORF">DPMN_071358</name>
</gene>
<evidence type="ECO:0000313" key="2">
    <source>
        <dbReference type="Proteomes" id="UP000828390"/>
    </source>
</evidence>
<name>A0A9D3Z6K2_DREPO</name>
<evidence type="ECO:0000313" key="1">
    <source>
        <dbReference type="EMBL" id="KAH3711686.1"/>
    </source>
</evidence>
<reference evidence="1" key="1">
    <citation type="journal article" date="2019" name="bioRxiv">
        <title>The Genome of the Zebra Mussel, Dreissena polymorpha: A Resource for Invasive Species Research.</title>
        <authorList>
            <person name="McCartney M.A."/>
            <person name="Auch B."/>
            <person name="Kono T."/>
            <person name="Mallez S."/>
            <person name="Zhang Y."/>
            <person name="Obille A."/>
            <person name="Becker A."/>
            <person name="Abrahante J.E."/>
            <person name="Garbe J."/>
            <person name="Badalamenti J.P."/>
            <person name="Herman A."/>
            <person name="Mangelson H."/>
            <person name="Liachko I."/>
            <person name="Sullivan S."/>
            <person name="Sone E.D."/>
            <person name="Koren S."/>
            <person name="Silverstein K.A.T."/>
            <person name="Beckman K.B."/>
            <person name="Gohl D.M."/>
        </authorList>
    </citation>
    <scope>NUCLEOTIDE SEQUENCE</scope>
    <source>
        <strain evidence="1">Duluth1</strain>
        <tissue evidence="1">Whole animal</tissue>
    </source>
</reference>